<reference evidence="1 2" key="1">
    <citation type="submission" date="2017-06" db="EMBL/GenBank/DDBJ databases">
        <authorList>
            <person name="Kim H.J."/>
            <person name="Triplett B.A."/>
        </authorList>
    </citation>
    <scope>NUCLEOTIDE SEQUENCE [LARGE SCALE GENOMIC DNA]</scope>
    <source>
        <strain evidence="1 2">CGMCC 4.1858</strain>
    </source>
</reference>
<dbReference type="Proteomes" id="UP000198280">
    <property type="component" value="Unassembled WGS sequence"/>
</dbReference>
<sequence length="178" mass="19255">MDASEALLTRIENDPVVIQRLAWPGDFDITRRDPVEDVRLPSGLAMRPIAGDGAGGTFFLCGESGDAERPVVYADSEGQAALIGADLPEAMELIVSCPVWWHDVDSGCSPEELEAEVREDHPDLDRQREELAAALGLTLPPAEEVVARLRATAARTAPDFLPYVDDDGHGSYEPMFGP</sequence>
<evidence type="ECO:0000313" key="1">
    <source>
        <dbReference type="EMBL" id="SNS13338.1"/>
    </source>
</evidence>
<protein>
    <submittedName>
        <fullName evidence="1">Uncharacterized protein</fullName>
    </submittedName>
</protein>
<organism evidence="1 2">
    <name type="scientific">Actinacidiphila glaucinigra</name>
    <dbReference type="NCBI Taxonomy" id="235986"/>
    <lineage>
        <taxon>Bacteria</taxon>
        <taxon>Bacillati</taxon>
        <taxon>Actinomycetota</taxon>
        <taxon>Actinomycetes</taxon>
        <taxon>Kitasatosporales</taxon>
        <taxon>Streptomycetaceae</taxon>
        <taxon>Actinacidiphila</taxon>
    </lineage>
</organism>
<dbReference type="AlphaFoldDB" id="A0A239C0Z8"/>
<evidence type="ECO:0000313" key="2">
    <source>
        <dbReference type="Proteomes" id="UP000198280"/>
    </source>
</evidence>
<name>A0A239C0Z8_9ACTN</name>
<accession>A0A239C0Z8</accession>
<keyword evidence="2" id="KW-1185">Reference proteome</keyword>
<dbReference type="EMBL" id="FZOF01000003">
    <property type="protein sequence ID" value="SNS13338.1"/>
    <property type="molecule type" value="Genomic_DNA"/>
</dbReference>
<gene>
    <name evidence="1" type="ORF">SAMN05216252_103284</name>
</gene>
<proteinExistence type="predicted"/>
<dbReference type="OrthoDB" id="4541168at2"/>
<dbReference type="RefSeq" id="WP_089222961.1">
    <property type="nucleotide sequence ID" value="NZ_FZOF01000003.1"/>
</dbReference>